<dbReference type="PROSITE" id="PS01322">
    <property type="entry name" value="PHOSPHOTRIESTERASE_1"/>
    <property type="match status" value="1"/>
</dbReference>
<comment type="similarity">
    <text evidence="4">Belongs to the metallo-dependent hydrolases superfamily. Phosphotriesterase family.</text>
</comment>
<dbReference type="InterPro" id="IPR001559">
    <property type="entry name" value="Phosphotriesterase"/>
</dbReference>
<dbReference type="AlphaFoldDB" id="A0A7D9E9L2"/>
<accession>A0A7D9E9L2</accession>
<evidence type="ECO:0000256" key="3">
    <source>
        <dbReference type="ARBA" id="ARBA00022801"/>
    </source>
</evidence>
<keyword evidence="2" id="KW-0479">Metal-binding</keyword>
<comment type="caution">
    <text evidence="5">The sequence shown here is derived from an EMBL/GenBank/DDBJ whole genome shotgun (WGS) entry which is preliminary data.</text>
</comment>
<organism evidence="5 6">
    <name type="scientific">Paramuricea clavata</name>
    <name type="common">Red gorgonian</name>
    <name type="synonym">Violescent sea-whip</name>
    <dbReference type="NCBI Taxonomy" id="317549"/>
    <lineage>
        <taxon>Eukaryota</taxon>
        <taxon>Metazoa</taxon>
        <taxon>Cnidaria</taxon>
        <taxon>Anthozoa</taxon>
        <taxon>Octocorallia</taxon>
        <taxon>Malacalcyonacea</taxon>
        <taxon>Plexauridae</taxon>
        <taxon>Paramuricea</taxon>
    </lineage>
</organism>
<dbReference type="InterPro" id="IPR032466">
    <property type="entry name" value="Metal_Hydrolase"/>
</dbReference>
<dbReference type="Proteomes" id="UP001152795">
    <property type="component" value="Unassembled WGS sequence"/>
</dbReference>
<name>A0A7D9E9L2_PARCT</name>
<dbReference type="Gene3D" id="3.20.20.140">
    <property type="entry name" value="Metal-dependent hydrolases"/>
    <property type="match status" value="1"/>
</dbReference>
<gene>
    <name evidence="5" type="ORF">PACLA_8A060702</name>
</gene>
<evidence type="ECO:0000256" key="4">
    <source>
        <dbReference type="PROSITE-ProRule" id="PRU00679"/>
    </source>
</evidence>
<dbReference type="GO" id="GO:0008270">
    <property type="term" value="F:zinc ion binding"/>
    <property type="evidence" value="ECO:0007669"/>
    <property type="project" value="InterPro"/>
</dbReference>
<evidence type="ECO:0000256" key="2">
    <source>
        <dbReference type="ARBA" id="ARBA00022723"/>
    </source>
</evidence>
<comment type="cofactor">
    <cofactor evidence="1">
        <name>a divalent metal cation</name>
        <dbReference type="ChEBI" id="CHEBI:60240"/>
    </cofactor>
</comment>
<sequence>MVKSQVETVLGAIDAKDLGITLPHEHLVMDASYYSTPPATDEERERYTAPITMQNLNWLRHNLYKSKVNVSMYNEQEAVIADLKIFKLTGGMTVVENTVIGINRDVAKMVNISKSSGVHIVCGTGYFVDETIPREVKSASVEKITEVR</sequence>
<dbReference type="EMBL" id="CACRXK020004912">
    <property type="protein sequence ID" value="CAB4004450.1"/>
    <property type="molecule type" value="Genomic_DNA"/>
</dbReference>
<evidence type="ECO:0000313" key="5">
    <source>
        <dbReference type="EMBL" id="CAB4004450.1"/>
    </source>
</evidence>
<keyword evidence="3" id="KW-0378">Hydrolase</keyword>
<dbReference type="Pfam" id="PF02126">
    <property type="entry name" value="PTE"/>
    <property type="match status" value="1"/>
</dbReference>
<dbReference type="InterPro" id="IPR017947">
    <property type="entry name" value="AryldialkylPase_Zn-BS"/>
</dbReference>
<keyword evidence="6" id="KW-1185">Reference proteome</keyword>
<dbReference type="GO" id="GO:0016788">
    <property type="term" value="F:hydrolase activity, acting on ester bonds"/>
    <property type="evidence" value="ECO:0007669"/>
    <property type="project" value="InterPro"/>
</dbReference>
<dbReference type="SUPFAM" id="SSF51556">
    <property type="entry name" value="Metallo-dependent hydrolases"/>
    <property type="match status" value="1"/>
</dbReference>
<reference evidence="5" key="1">
    <citation type="submission" date="2020-04" db="EMBL/GenBank/DDBJ databases">
        <authorList>
            <person name="Alioto T."/>
            <person name="Alioto T."/>
            <person name="Gomez Garrido J."/>
        </authorList>
    </citation>
    <scope>NUCLEOTIDE SEQUENCE</scope>
    <source>
        <strain evidence="5">A484AB</strain>
    </source>
</reference>
<evidence type="ECO:0000256" key="1">
    <source>
        <dbReference type="ARBA" id="ARBA00001968"/>
    </source>
</evidence>
<evidence type="ECO:0000313" key="6">
    <source>
        <dbReference type="Proteomes" id="UP001152795"/>
    </source>
</evidence>
<protein>
    <submittedName>
        <fullName evidence="5">Phosphotriesterase-related</fullName>
    </submittedName>
</protein>
<dbReference type="PROSITE" id="PS51347">
    <property type="entry name" value="PHOSPHOTRIESTERASE_2"/>
    <property type="match status" value="1"/>
</dbReference>
<comment type="caution">
    <text evidence="4">Lacks conserved residue(s) required for the propagation of feature annotation.</text>
</comment>
<dbReference type="PANTHER" id="PTHR10819:SF3">
    <property type="entry name" value="PHOSPHOTRIESTERASE-RELATED PROTEIN"/>
    <property type="match status" value="1"/>
</dbReference>
<dbReference type="PANTHER" id="PTHR10819">
    <property type="entry name" value="PHOSPHOTRIESTERASE-RELATED"/>
    <property type="match status" value="1"/>
</dbReference>
<proteinExistence type="inferred from homology"/>
<dbReference type="OrthoDB" id="9998343at2759"/>